<dbReference type="PANTHER" id="PTHR33112">
    <property type="entry name" value="DOMAIN PROTEIN, PUTATIVE-RELATED"/>
    <property type="match status" value="1"/>
</dbReference>
<dbReference type="Pfam" id="PF06985">
    <property type="entry name" value="HET"/>
    <property type="match status" value="1"/>
</dbReference>
<feature type="non-terminal residue" evidence="2">
    <location>
        <position position="238"/>
    </location>
</feature>
<proteinExistence type="predicted"/>
<dbReference type="InterPro" id="IPR010730">
    <property type="entry name" value="HET"/>
</dbReference>
<dbReference type="EMBL" id="MU004512">
    <property type="protein sequence ID" value="KAF2648976.1"/>
    <property type="molecule type" value="Genomic_DNA"/>
</dbReference>
<reference evidence="2" key="1">
    <citation type="journal article" date="2020" name="Stud. Mycol.">
        <title>101 Dothideomycetes genomes: a test case for predicting lifestyles and emergence of pathogens.</title>
        <authorList>
            <person name="Haridas S."/>
            <person name="Albert R."/>
            <person name="Binder M."/>
            <person name="Bloem J."/>
            <person name="Labutti K."/>
            <person name="Salamov A."/>
            <person name="Andreopoulos B."/>
            <person name="Baker S."/>
            <person name="Barry K."/>
            <person name="Bills G."/>
            <person name="Bluhm B."/>
            <person name="Cannon C."/>
            <person name="Castanera R."/>
            <person name="Culley D."/>
            <person name="Daum C."/>
            <person name="Ezra D."/>
            <person name="Gonzalez J."/>
            <person name="Henrissat B."/>
            <person name="Kuo A."/>
            <person name="Liang C."/>
            <person name="Lipzen A."/>
            <person name="Lutzoni F."/>
            <person name="Magnuson J."/>
            <person name="Mondo S."/>
            <person name="Nolan M."/>
            <person name="Ohm R."/>
            <person name="Pangilinan J."/>
            <person name="Park H.-J."/>
            <person name="Ramirez L."/>
            <person name="Alfaro M."/>
            <person name="Sun H."/>
            <person name="Tritt A."/>
            <person name="Yoshinaga Y."/>
            <person name="Zwiers L.-H."/>
            <person name="Turgeon B."/>
            <person name="Goodwin S."/>
            <person name="Spatafora J."/>
            <person name="Crous P."/>
            <person name="Grigoriev I."/>
        </authorList>
    </citation>
    <scope>NUCLEOTIDE SEQUENCE</scope>
    <source>
        <strain evidence="2">CBS 122681</strain>
    </source>
</reference>
<protein>
    <submittedName>
        <fullName evidence="2">HET-domain-containing protein</fullName>
    </submittedName>
</protein>
<organism evidence="2 3">
    <name type="scientific">Lophiostoma macrostomum CBS 122681</name>
    <dbReference type="NCBI Taxonomy" id="1314788"/>
    <lineage>
        <taxon>Eukaryota</taxon>
        <taxon>Fungi</taxon>
        <taxon>Dikarya</taxon>
        <taxon>Ascomycota</taxon>
        <taxon>Pezizomycotina</taxon>
        <taxon>Dothideomycetes</taxon>
        <taxon>Pleosporomycetidae</taxon>
        <taxon>Pleosporales</taxon>
        <taxon>Lophiostomataceae</taxon>
        <taxon>Lophiostoma</taxon>
    </lineage>
</organism>
<evidence type="ECO:0000259" key="1">
    <source>
        <dbReference type="Pfam" id="PF06985"/>
    </source>
</evidence>
<dbReference type="OrthoDB" id="2958217at2759"/>
<dbReference type="Proteomes" id="UP000799324">
    <property type="component" value="Unassembled WGS sequence"/>
</dbReference>
<evidence type="ECO:0000313" key="3">
    <source>
        <dbReference type="Proteomes" id="UP000799324"/>
    </source>
</evidence>
<evidence type="ECO:0000313" key="2">
    <source>
        <dbReference type="EMBL" id="KAF2648976.1"/>
    </source>
</evidence>
<gene>
    <name evidence="2" type="ORF">K491DRAFT_669683</name>
</gene>
<feature type="domain" description="Heterokaryon incompatibility" evidence="1">
    <location>
        <begin position="95"/>
        <end position="238"/>
    </location>
</feature>
<keyword evidence="3" id="KW-1185">Reference proteome</keyword>
<dbReference type="PANTHER" id="PTHR33112:SF12">
    <property type="entry name" value="HETEROKARYON INCOMPATIBILITY DOMAIN-CONTAINING PROTEIN"/>
    <property type="match status" value="1"/>
</dbReference>
<accession>A0A6A6SMB6</accession>
<dbReference type="AlphaFoldDB" id="A0A6A6SMB6"/>
<name>A0A6A6SMB6_9PLEO</name>
<sequence>MLLQPCVNPTPHVDSFCAQHLDQLARIEDTRFSGRLRNDQHNLQLPRRWLEICRKYHVHEKRSLCQPSLERSLVELRVIDVVDMSVDYAPASCEYVALSYCWGRGRNVVCTIANKGHLAKPRALEDVQLPATVEDAITVTKATGVRYLWIDALCNIQDDPIALDKQLRQMDLIYRHSVYTIIAAGGDHADFGLPGVRKNSRKVKSDAIVLDVITLIPTFPDSSGLGTKESIWRTRAWT</sequence>